<reference evidence="4 5" key="1">
    <citation type="submission" date="2019-12" db="EMBL/GenBank/DDBJ databases">
        <title>Complete genome sequence of Algicella marina strain 9Alg 56(T) isolated from the red alga Tichocarpus crinitus.</title>
        <authorList>
            <person name="Kim S.-G."/>
            <person name="Nedashkovskaya O.I."/>
        </authorList>
    </citation>
    <scope>NUCLEOTIDE SEQUENCE [LARGE SCALE GENOMIC DNA]</scope>
    <source>
        <strain evidence="4 5">9Alg 56</strain>
    </source>
</reference>
<keyword evidence="2" id="KW-0560">Oxidoreductase</keyword>
<name>A0A6P1T6D3_9RHOB</name>
<evidence type="ECO:0000313" key="4">
    <source>
        <dbReference type="EMBL" id="QHQ37263.1"/>
    </source>
</evidence>
<dbReference type="PRINTS" id="PR00081">
    <property type="entry name" value="GDHRDH"/>
</dbReference>
<dbReference type="GO" id="GO:0016020">
    <property type="term" value="C:membrane"/>
    <property type="evidence" value="ECO:0007669"/>
    <property type="project" value="TreeGrafter"/>
</dbReference>
<comment type="similarity">
    <text evidence="1 3">Belongs to the short-chain dehydrogenases/reductases (SDR) family.</text>
</comment>
<dbReference type="Pfam" id="PF00106">
    <property type="entry name" value="adh_short"/>
    <property type="match status" value="1"/>
</dbReference>
<proteinExistence type="inferred from homology"/>
<dbReference type="AlphaFoldDB" id="A0A6P1T6D3"/>
<sequence>MAVITGAGAGLGRALSLRLAAAGLTVAGLGRRLEPLEETGAAADGRFVPIVADVADAAAVRAAFAQIDTLGGDIAILINNAAIYERFDFLAEPPEVYMRSVNVNLGGTIACCHQALSRMVERGNGRIVNVTTFADLAPLPGSSAYSVSKGAGRIFTRALIADMGDRFPDIVINDWIPGALATQMGIADGIVPEQAAAWGAELALQHDRSLMGTLFDRDREVLPPRSLKGRIRDLVLFQPKRVARVMNSA</sequence>
<dbReference type="InterPro" id="IPR002347">
    <property type="entry name" value="SDR_fam"/>
</dbReference>
<dbReference type="PANTHER" id="PTHR44196:SF1">
    <property type="entry name" value="DEHYDROGENASE_REDUCTASE SDR FAMILY MEMBER 7B"/>
    <property type="match status" value="1"/>
</dbReference>
<dbReference type="InterPro" id="IPR036291">
    <property type="entry name" value="NAD(P)-bd_dom_sf"/>
</dbReference>
<evidence type="ECO:0000256" key="3">
    <source>
        <dbReference type="RuleBase" id="RU000363"/>
    </source>
</evidence>
<dbReference type="KEGG" id="amaq:GO499_02235"/>
<protein>
    <submittedName>
        <fullName evidence="4">SDR family NAD(P)-dependent oxidoreductase</fullName>
    </submittedName>
</protein>
<gene>
    <name evidence="4" type="ORF">GO499_02235</name>
</gene>
<dbReference type="PANTHER" id="PTHR44196">
    <property type="entry name" value="DEHYDROGENASE/REDUCTASE SDR FAMILY MEMBER 7B"/>
    <property type="match status" value="1"/>
</dbReference>
<evidence type="ECO:0000256" key="1">
    <source>
        <dbReference type="ARBA" id="ARBA00006484"/>
    </source>
</evidence>
<dbReference type="CDD" id="cd05233">
    <property type="entry name" value="SDR_c"/>
    <property type="match status" value="1"/>
</dbReference>
<dbReference type="GO" id="GO:0016491">
    <property type="term" value="F:oxidoreductase activity"/>
    <property type="evidence" value="ECO:0007669"/>
    <property type="project" value="UniProtKB-KW"/>
</dbReference>
<keyword evidence="5" id="KW-1185">Reference proteome</keyword>
<dbReference type="EMBL" id="CP046620">
    <property type="protein sequence ID" value="QHQ37263.1"/>
    <property type="molecule type" value="Genomic_DNA"/>
</dbReference>
<accession>A0A6P1T6D3</accession>
<dbReference type="Gene3D" id="3.40.50.720">
    <property type="entry name" value="NAD(P)-binding Rossmann-like Domain"/>
    <property type="match status" value="1"/>
</dbReference>
<evidence type="ECO:0000313" key="5">
    <source>
        <dbReference type="Proteomes" id="UP000464495"/>
    </source>
</evidence>
<dbReference type="SUPFAM" id="SSF51735">
    <property type="entry name" value="NAD(P)-binding Rossmann-fold domains"/>
    <property type="match status" value="1"/>
</dbReference>
<dbReference type="Proteomes" id="UP000464495">
    <property type="component" value="Chromosome"/>
</dbReference>
<dbReference type="PRINTS" id="PR00080">
    <property type="entry name" value="SDRFAMILY"/>
</dbReference>
<organism evidence="4 5">
    <name type="scientific">Algicella marina</name>
    <dbReference type="NCBI Taxonomy" id="2683284"/>
    <lineage>
        <taxon>Bacteria</taxon>
        <taxon>Pseudomonadati</taxon>
        <taxon>Pseudomonadota</taxon>
        <taxon>Alphaproteobacteria</taxon>
        <taxon>Rhodobacterales</taxon>
        <taxon>Paracoccaceae</taxon>
        <taxon>Algicella</taxon>
    </lineage>
</organism>
<evidence type="ECO:0000256" key="2">
    <source>
        <dbReference type="ARBA" id="ARBA00023002"/>
    </source>
</evidence>